<accession>A0A250IGQ7</accession>
<dbReference type="InterPro" id="IPR014710">
    <property type="entry name" value="RmlC-like_jellyroll"/>
</dbReference>
<keyword evidence="1" id="KW-0479">Metal-binding</keyword>
<dbReference type="PANTHER" id="PTHR35848:SF6">
    <property type="entry name" value="CUPIN TYPE-2 DOMAIN-CONTAINING PROTEIN"/>
    <property type="match status" value="1"/>
</dbReference>
<reference evidence="3 4" key="1">
    <citation type="submission" date="2017-06" db="EMBL/GenBank/DDBJ databases">
        <authorList>
            <person name="Kim H.J."/>
            <person name="Triplett B.A."/>
        </authorList>
    </citation>
    <scope>NUCLEOTIDE SEQUENCE [LARGE SCALE GENOMIC DNA]</scope>
    <source>
        <strain evidence="3 4">DSM 14713</strain>
    </source>
</reference>
<dbReference type="RefSeq" id="WP_095978901.1">
    <property type="nucleotide sequence ID" value="NZ_CP022163.1"/>
</dbReference>
<proteinExistence type="predicted"/>
<dbReference type="InterPro" id="IPR011051">
    <property type="entry name" value="RmlC_Cupin_sf"/>
</dbReference>
<dbReference type="Gene3D" id="2.60.120.10">
    <property type="entry name" value="Jelly Rolls"/>
    <property type="match status" value="1"/>
</dbReference>
<gene>
    <name evidence="3" type="ORF">MEBOL_003909</name>
</gene>
<sequence>MATPHLVHSNDLPWTDIVQGSRVAIRRKQLGAAAQGKKLGCSLLELLPGKKSWPHHYHLANEEALFILEGSGILRLGEERLPVTAGDYVALPAGPECAHQLFNESTQPLRYLAFSTQIEPDVLVYPDSQKVGVMAGAAPGGNKAARTLEAYLPLSARVGYWEGEVD</sequence>
<dbReference type="InterPro" id="IPR013096">
    <property type="entry name" value="Cupin_2"/>
</dbReference>
<dbReference type="Proteomes" id="UP000217289">
    <property type="component" value="Chromosome"/>
</dbReference>
<dbReference type="CDD" id="cd02224">
    <property type="entry name" value="cupin_SPO2919-like"/>
    <property type="match status" value="1"/>
</dbReference>
<feature type="domain" description="Cupin type-2" evidence="2">
    <location>
        <begin position="43"/>
        <end position="113"/>
    </location>
</feature>
<evidence type="ECO:0000256" key="1">
    <source>
        <dbReference type="ARBA" id="ARBA00022723"/>
    </source>
</evidence>
<dbReference type="PANTHER" id="PTHR35848">
    <property type="entry name" value="OXALATE-BINDING PROTEIN"/>
    <property type="match status" value="1"/>
</dbReference>
<dbReference type="Pfam" id="PF07883">
    <property type="entry name" value="Cupin_2"/>
    <property type="match status" value="1"/>
</dbReference>
<name>A0A250IGQ7_9BACT</name>
<protein>
    <submittedName>
        <fullName evidence="3">Cupin</fullName>
    </submittedName>
</protein>
<keyword evidence="4" id="KW-1185">Reference proteome</keyword>
<dbReference type="SUPFAM" id="SSF51182">
    <property type="entry name" value="RmlC-like cupins"/>
    <property type="match status" value="1"/>
</dbReference>
<dbReference type="AlphaFoldDB" id="A0A250IGQ7"/>
<dbReference type="KEGG" id="mbd:MEBOL_003909"/>
<evidence type="ECO:0000313" key="4">
    <source>
        <dbReference type="Proteomes" id="UP000217289"/>
    </source>
</evidence>
<dbReference type="OrthoDB" id="116921at2"/>
<dbReference type="InterPro" id="IPR051610">
    <property type="entry name" value="GPI/OXD"/>
</dbReference>
<dbReference type="EMBL" id="CP022163">
    <property type="protein sequence ID" value="ATB30448.1"/>
    <property type="molecule type" value="Genomic_DNA"/>
</dbReference>
<organism evidence="3 4">
    <name type="scientific">Melittangium boletus DSM 14713</name>
    <dbReference type="NCBI Taxonomy" id="1294270"/>
    <lineage>
        <taxon>Bacteria</taxon>
        <taxon>Pseudomonadati</taxon>
        <taxon>Myxococcota</taxon>
        <taxon>Myxococcia</taxon>
        <taxon>Myxococcales</taxon>
        <taxon>Cystobacterineae</taxon>
        <taxon>Archangiaceae</taxon>
        <taxon>Melittangium</taxon>
    </lineage>
</organism>
<evidence type="ECO:0000313" key="3">
    <source>
        <dbReference type="EMBL" id="ATB30448.1"/>
    </source>
</evidence>
<dbReference type="GO" id="GO:0046872">
    <property type="term" value="F:metal ion binding"/>
    <property type="evidence" value="ECO:0007669"/>
    <property type="project" value="UniProtKB-KW"/>
</dbReference>
<evidence type="ECO:0000259" key="2">
    <source>
        <dbReference type="Pfam" id="PF07883"/>
    </source>
</evidence>